<evidence type="ECO:0000313" key="2">
    <source>
        <dbReference type="Proteomes" id="UP000230551"/>
    </source>
</evidence>
<reference evidence="1 2" key="1">
    <citation type="journal article" date="2017" name="Infect. Genet. Evol.">
        <title>The new phylogeny of the genus Mycobacterium: The old and the news.</title>
        <authorList>
            <person name="Tortoli E."/>
            <person name="Fedrizzi T."/>
            <person name="Meehan C.J."/>
            <person name="Trovato A."/>
            <person name="Grottola A."/>
            <person name="Giacobazzi E."/>
            <person name="Serpini G.F."/>
            <person name="Tagliazucchi S."/>
            <person name="Fabio A."/>
            <person name="Bettua C."/>
            <person name="Bertorelli R."/>
            <person name="Frascaro F."/>
            <person name="De Sanctis V."/>
            <person name="Pecorari M."/>
            <person name="Jousson O."/>
            <person name="Segata N."/>
            <person name="Cirillo D.M."/>
        </authorList>
    </citation>
    <scope>NUCLEOTIDE SEQUENCE [LARGE SCALE GENOMIC DNA]</scope>
    <source>
        <strain evidence="1 2">CIP1034565</strain>
    </source>
</reference>
<organism evidence="1 2">
    <name type="scientific">Mycolicibacterium brumae</name>
    <dbReference type="NCBI Taxonomy" id="85968"/>
    <lineage>
        <taxon>Bacteria</taxon>
        <taxon>Bacillati</taxon>
        <taxon>Actinomycetota</taxon>
        <taxon>Actinomycetes</taxon>
        <taxon>Mycobacteriales</taxon>
        <taxon>Mycobacteriaceae</taxon>
        <taxon>Mycolicibacterium</taxon>
    </lineage>
</organism>
<dbReference type="EMBL" id="PDCN02000013">
    <property type="protein sequence ID" value="PIB74887.1"/>
    <property type="molecule type" value="Genomic_DNA"/>
</dbReference>
<accession>A0A2G5P9E8</accession>
<dbReference type="AlphaFoldDB" id="A0A2G5P9E8"/>
<name>A0A2G5P9E8_9MYCO</name>
<comment type="caution">
    <text evidence="1">The sequence shown here is derived from an EMBL/GenBank/DDBJ whole genome shotgun (WGS) entry which is preliminary data.</text>
</comment>
<gene>
    <name evidence="1" type="ORF">CQY22_010965</name>
</gene>
<proteinExistence type="predicted"/>
<sequence length="115" mass="12948">MALCGAGIGLAGPASADLDPGDYTMTMTMSNRPFFWPGTTYGWHTVDCGPQCRTVFTSQFPDDPWNLTMQRNMWTDIHLESVWYGPFTVTVDPNTLAGRVTYHNGGWYNFQLTRN</sequence>
<keyword evidence="2" id="KW-1185">Reference proteome</keyword>
<dbReference type="STRING" id="85968.GCA_900073015_00536"/>
<evidence type="ECO:0000313" key="1">
    <source>
        <dbReference type="EMBL" id="PIB74887.1"/>
    </source>
</evidence>
<dbReference type="Proteomes" id="UP000230551">
    <property type="component" value="Unassembled WGS sequence"/>
</dbReference>
<protein>
    <submittedName>
        <fullName evidence="1">Uncharacterized protein</fullName>
    </submittedName>
</protein>